<dbReference type="OrthoDB" id="9815946at2"/>
<dbReference type="Gene3D" id="3.40.190.170">
    <property type="entry name" value="Bacterial extracellular solute-binding protein, family 7"/>
    <property type="match status" value="1"/>
</dbReference>
<feature type="chain" id="PRO_5020578935" evidence="4">
    <location>
        <begin position="29"/>
        <end position="338"/>
    </location>
</feature>
<comment type="similarity">
    <text evidence="1">Belongs to the bacterial solute-binding protein 7 family.</text>
</comment>
<organism evidence="5 6">
    <name type="scientific">Aminivibrio pyruvatiphilus</name>
    <dbReference type="NCBI Taxonomy" id="1005740"/>
    <lineage>
        <taxon>Bacteria</taxon>
        <taxon>Thermotogati</taxon>
        <taxon>Synergistota</taxon>
        <taxon>Synergistia</taxon>
        <taxon>Synergistales</taxon>
        <taxon>Aminobacteriaceae</taxon>
        <taxon>Aminivibrio</taxon>
    </lineage>
</organism>
<dbReference type="AlphaFoldDB" id="A0A4R8M4A7"/>
<name>A0A4R8M4A7_9BACT</name>
<dbReference type="InterPro" id="IPR038404">
    <property type="entry name" value="TRAP_DctP_sf"/>
</dbReference>
<evidence type="ECO:0000313" key="6">
    <source>
        <dbReference type="Proteomes" id="UP000295066"/>
    </source>
</evidence>
<evidence type="ECO:0000256" key="2">
    <source>
        <dbReference type="ARBA" id="ARBA00022448"/>
    </source>
</evidence>
<dbReference type="Pfam" id="PF03480">
    <property type="entry name" value="DctP"/>
    <property type="match status" value="1"/>
</dbReference>
<gene>
    <name evidence="5" type="ORF">C8D99_11958</name>
</gene>
<dbReference type="InterPro" id="IPR018389">
    <property type="entry name" value="DctP_fam"/>
</dbReference>
<evidence type="ECO:0000313" key="5">
    <source>
        <dbReference type="EMBL" id="TDY56108.1"/>
    </source>
</evidence>
<keyword evidence="2" id="KW-0813">Transport</keyword>
<keyword evidence="3 4" id="KW-0732">Signal</keyword>
<feature type="signal peptide" evidence="4">
    <location>
        <begin position="1"/>
        <end position="28"/>
    </location>
</feature>
<dbReference type="PANTHER" id="PTHR33376">
    <property type="match status" value="1"/>
</dbReference>
<dbReference type="PANTHER" id="PTHR33376:SF7">
    <property type="entry name" value="C4-DICARBOXYLATE-BINDING PROTEIN DCTB"/>
    <property type="match status" value="1"/>
</dbReference>
<dbReference type="RefSeq" id="WP_133958729.1">
    <property type="nucleotide sequence ID" value="NZ_SORI01000019.1"/>
</dbReference>
<sequence>MHKRTKFALLLLAAVFAVSLAVPAMSSAAPEMTLRFAGQVPTEHTATKLMHQIAEEVKEKTNGRIEIVVYPANQLGDYTLVYEELIRGTIDMAAISVPSQFDPRLEVTYINCFVRNFDEAKEVFAADGWLFKKMDELSSRLGVKLLGFQVEGFIGIGSTKPVNEPLNPDVDKGILVRIPNMDVYKLGAEAMGYKTVTVPWAEVYTALQTGVADGVDGMTPTAAYTMLKDVLKYWYDLNYSVENFNYMISQKTWDKLSPADQKVIADACAKVTEMSIELAKQDQEKHLELMRQAGIQVFTYSPEELKPIFVKVSATWDKLADKFSKELIEEFKQQYAPK</sequence>
<dbReference type="EMBL" id="SORI01000019">
    <property type="protein sequence ID" value="TDY56108.1"/>
    <property type="molecule type" value="Genomic_DNA"/>
</dbReference>
<evidence type="ECO:0000256" key="1">
    <source>
        <dbReference type="ARBA" id="ARBA00009023"/>
    </source>
</evidence>
<proteinExistence type="inferred from homology"/>
<accession>A0A4R8M4A7</accession>
<comment type="caution">
    <text evidence="5">The sequence shown here is derived from an EMBL/GenBank/DDBJ whole genome shotgun (WGS) entry which is preliminary data.</text>
</comment>
<keyword evidence="6" id="KW-1185">Reference proteome</keyword>
<dbReference type="NCBIfam" id="NF037995">
    <property type="entry name" value="TRAP_S1"/>
    <property type="match status" value="1"/>
</dbReference>
<evidence type="ECO:0000256" key="3">
    <source>
        <dbReference type="ARBA" id="ARBA00022729"/>
    </source>
</evidence>
<evidence type="ECO:0000256" key="4">
    <source>
        <dbReference type="SAM" id="SignalP"/>
    </source>
</evidence>
<reference evidence="5 6" key="1">
    <citation type="submission" date="2019-03" db="EMBL/GenBank/DDBJ databases">
        <title>Genomic Encyclopedia of Type Strains, Phase IV (KMG-IV): sequencing the most valuable type-strain genomes for metagenomic binning, comparative biology and taxonomic classification.</title>
        <authorList>
            <person name="Goeker M."/>
        </authorList>
    </citation>
    <scope>NUCLEOTIDE SEQUENCE [LARGE SCALE GENOMIC DNA]</scope>
    <source>
        <strain evidence="5 6">DSM 25964</strain>
    </source>
</reference>
<dbReference type="Proteomes" id="UP000295066">
    <property type="component" value="Unassembled WGS sequence"/>
</dbReference>
<dbReference type="GO" id="GO:0055085">
    <property type="term" value="P:transmembrane transport"/>
    <property type="evidence" value="ECO:0007669"/>
    <property type="project" value="InterPro"/>
</dbReference>
<protein>
    <submittedName>
        <fullName evidence="5">TRAP-type C4-dicarboxylate transport system substrate-binding protein</fullName>
    </submittedName>
</protein>